<reference evidence="2" key="2">
    <citation type="journal article" date="2023" name="Science">
        <title>Genomic signatures of disease resistance in endangered staghorn corals.</title>
        <authorList>
            <person name="Vollmer S.V."/>
            <person name="Selwyn J.D."/>
            <person name="Despard B.A."/>
            <person name="Roesel C.L."/>
        </authorList>
    </citation>
    <scope>NUCLEOTIDE SEQUENCE</scope>
    <source>
        <strain evidence="2">K2</strain>
    </source>
</reference>
<feature type="compositionally biased region" description="Basic and acidic residues" evidence="1">
    <location>
        <begin position="94"/>
        <end position="138"/>
    </location>
</feature>
<feature type="region of interest" description="Disordered" evidence="1">
    <location>
        <begin position="94"/>
        <end position="168"/>
    </location>
</feature>
<evidence type="ECO:0000313" key="3">
    <source>
        <dbReference type="Proteomes" id="UP001249851"/>
    </source>
</evidence>
<dbReference type="PANTHER" id="PTHR33309">
    <property type="entry name" value="KERATIN, ULTRA HIGH-SULFUR MATRIX PROTEIN-LIKE"/>
    <property type="match status" value="1"/>
</dbReference>
<comment type="caution">
    <text evidence="2">The sequence shown here is derived from an EMBL/GenBank/DDBJ whole genome shotgun (WGS) entry which is preliminary data.</text>
</comment>
<name>A0AAD9UWK5_ACRCE</name>
<protein>
    <submittedName>
        <fullName evidence="2">Uncharacterized protein</fullName>
    </submittedName>
</protein>
<feature type="compositionally biased region" description="Basic and acidic residues" evidence="1">
    <location>
        <begin position="146"/>
        <end position="168"/>
    </location>
</feature>
<evidence type="ECO:0000313" key="2">
    <source>
        <dbReference type="EMBL" id="KAK2552664.1"/>
    </source>
</evidence>
<dbReference type="Proteomes" id="UP001249851">
    <property type="component" value="Unassembled WGS sequence"/>
</dbReference>
<proteinExistence type="predicted"/>
<sequence>MCREVLVSEPYKFKLRTPERGQVWESVAQQLNSIHQPIFRVTTRSVRDRFSLLSTKYAHAHKLRMEEKASGIEVEQSELEKLIEEILEREKNARNELESREREKKSKAEKEKASAEEVRKQAMERMAKRKGDDEENREKKPKIRRSTADDIDYLREKSSNEKEYRKEELDIRKREIQLQAEKQDQTQRQQQAMFSAMMAQIQQQQQQQQNMMSLMKTLMENYKKA</sequence>
<dbReference type="PANTHER" id="PTHR33309:SF1">
    <property type="entry name" value="MYB_SANT-LIKE DNA-BINDING DOMAIN-CONTAINING PROTEIN"/>
    <property type="match status" value="1"/>
</dbReference>
<evidence type="ECO:0000256" key="1">
    <source>
        <dbReference type="SAM" id="MobiDB-lite"/>
    </source>
</evidence>
<organism evidence="2 3">
    <name type="scientific">Acropora cervicornis</name>
    <name type="common">Staghorn coral</name>
    <dbReference type="NCBI Taxonomy" id="6130"/>
    <lineage>
        <taxon>Eukaryota</taxon>
        <taxon>Metazoa</taxon>
        <taxon>Cnidaria</taxon>
        <taxon>Anthozoa</taxon>
        <taxon>Hexacorallia</taxon>
        <taxon>Scleractinia</taxon>
        <taxon>Astrocoeniina</taxon>
        <taxon>Acroporidae</taxon>
        <taxon>Acropora</taxon>
    </lineage>
</organism>
<dbReference type="EMBL" id="JARQWQ010000084">
    <property type="protein sequence ID" value="KAK2552664.1"/>
    <property type="molecule type" value="Genomic_DNA"/>
</dbReference>
<dbReference type="AlphaFoldDB" id="A0AAD9UWK5"/>
<gene>
    <name evidence="2" type="ORF">P5673_026042</name>
</gene>
<reference evidence="2" key="1">
    <citation type="journal article" date="2023" name="G3 (Bethesda)">
        <title>Whole genome assembly and annotation of the endangered Caribbean coral Acropora cervicornis.</title>
        <authorList>
            <person name="Selwyn J.D."/>
            <person name="Vollmer S.V."/>
        </authorList>
    </citation>
    <scope>NUCLEOTIDE SEQUENCE</scope>
    <source>
        <strain evidence="2">K2</strain>
    </source>
</reference>
<keyword evidence="3" id="KW-1185">Reference proteome</keyword>
<accession>A0AAD9UWK5</accession>